<keyword evidence="2" id="KW-1185">Reference proteome</keyword>
<sequence length="342" mass="38782">MLLRVALLLGWAAGEVNREASGDGKYLHDLYGLVDESSTSMDAFERLHRTPLGGAIEQLRRIGREVPAVRLPIPRRIPHVSDKAIRANLQNSLISVCSARVLAAEKCVCKERFSHFQIVENKIPESLAAVAVDTYAHQIIVSYRPTRTLKNAFTNLEFELVQYPGAPRGVLVHKGFLKYHLSLNSQVEDAVGALLNQTKYRAFDVQVTGYSLGAGISIVSAPTWVRFKRKYSYPNRFLFYSYSGPRVGNEPFAQYLANLNVPVMRYTNREDSVPHVPIRSMGYVHVGVEFHEHMVAPNMTKLMRCSQVYDEDPRCSLRPHAVISFDRHYFPFNHFIPLPTYC</sequence>
<evidence type="ECO:0000313" key="1">
    <source>
        <dbReference type="EMBL" id="KAJ9073672.1"/>
    </source>
</evidence>
<comment type="caution">
    <text evidence="1">The sequence shown here is derived from an EMBL/GenBank/DDBJ whole genome shotgun (WGS) entry which is preliminary data.</text>
</comment>
<evidence type="ECO:0000313" key="2">
    <source>
        <dbReference type="Proteomes" id="UP001165960"/>
    </source>
</evidence>
<organism evidence="1 2">
    <name type="scientific">Entomophthora muscae</name>
    <dbReference type="NCBI Taxonomy" id="34485"/>
    <lineage>
        <taxon>Eukaryota</taxon>
        <taxon>Fungi</taxon>
        <taxon>Fungi incertae sedis</taxon>
        <taxon>Zoopagomycota</taxon>
        <taxon>Entomophthoromycotina</taxon>
        <taxon>Entomophthoromycetes</taxon>
        <taxon>Entomophthorales</taxon>
        <taxon>Entomophthoraceae</taxon>
        <taxon>Entomophthora</taxon>
    </lineage>
</organism>
<dbReference type="Proteomes" id="UP001165960">
    <property type="component" value="Unassembled WGS sequence"/>
</dbReference>
<proteinExistence type="predicted"/>
<accession>A0ACC2TGD9</accession>
<protein>
    <submittedName>
        <fullName evidence="1">Uncharacterized protein</fullName>
    </submittedName>
</protein>
<gene>
    <name evidence="1" type="ORF">DSO57_1013702</name>
</gene>
<dbReference type="EMBL" id="QTSX02002891">
    <property type="protein sequence ID" value="KAJ9073672.1"/>
    <property type="molecule type" value="Genomic_DNA"/>
</dbReference>
<name>A0ACC2TGD9_9FUNG</name>
<reference evidence="1" key="1">
    <citation type="submission" date="2022-04" db="EMBL/GenBank/DDBJ databases">
        <title>Genome of the entomopathogenic fungus Entomophthora muscae.</title>
        <authorList>
            <person name="Elya C."/>
            <person name="Lovett B.R."/>
            <person name="Lee E."/>
            <person name="Macias A.M."/>
            <person name="Hajek A.E."/>
            <person name="De Bivort B.L."/>
            <person name="Kasson M.T."/>
            <person name="De Fine Licht H.H."/>
            <person name="Stajich J.E."/>
        </authorList>
    </citation>
    <scope>NUCLEOTIDE SEQUENCE</scope>
    <source>
        <strain evidence="1">Berkeley</strain>
    </source>
</reference>